<name>A0A914VUF9_9BILA</name>
<organism evidence="4 5">
    <name type="scientific">Plectus sambesii</name>
    <dbReference type="NCBI Taxonomy" id="2011161"/>
    <lineage>
        <taxon>Eukaryota</taxon>
        <taxon>Metazoa</taxon>
        <taxon>Ecdysozoa</taxon>
        <taxon>Nematoda</taxon>
        <taxon>Chromadorea</taxon>
        <taxon>Plectida</taxon>
        <taxon>Plectina</taxon>
        <taxon>Plectoidea</taxon>
        <taxon>Plectidae</taxon>
        <taxon>Plectus</taxon>
    </lineage>
</organism>
<keyword evidence="4" id="KW-1185">Reference proteome</keyword>
<proteinExistence type="inferred from homology"/>
<dbReference type="WBParaSite" id="PSAMB.scaffold2520size22771.g18159.t1">
    <property type="protein sequence ID" value="PSAMB.scaffold2520size22771.g18159.t1"/>
    <property type="gene ID" value="PSAMB.scaffold2520size22771.g18159"/>
</dbReference>
<evidence type="ECO:0000256" key="1">
    <source>
        <dbReference type="ARBA" id="ARBA00024204"/>
    </source>
</evidence>
<accession>A0A914VUF9</accession>
<protein>
    <recommendedName>
        <fullName evidence="2">Protein MIX23</fullName>
    </recommendedName>
    <alternativeName>
        <fullName evidence="3">Coiled-coil domain-containing protein 58</fullName>
    </alternativeName>
</protein>
<dbReference type="GO" id="GO:0005758">
    <property type="term" value="C:mitochondrial intermembrane space"/>
    <property type="evidence" value="ECO:0007669"/>
    <property type="project" value="InterPro"/>
</dbReference>
<dbReference type="PANTHER" id="PTHR31905:SF2">
    <property type="entry name" value="PROTEIN MIX23"/>
    <property type="match status" value="1"/>
</dbReference>
<dbReference type="AlphaFoldDB" id="A0A914VUF9"/>
<dbReference type="Proteomes" id="UP000887566">
    <property type="component" value="Unplaced"/>
</dbReference>
<evidence type="ECO:0000256" key="2">
    <source>
        <dbReference type="ARBA" id="ARBA00024228"/>
    </source>
</evidence>
<reference evidence="5" key="1">
    <citation type="submission" date="2022-11" db="UniProtKB">
        <authorList>
            <consortium name="WormBaseParasite"/>
        </authorList>
    </citation>
    <scope>IDENTIFICATION</scope>
</reference>
<dbReference type="PANTHER" id="PTHR31905">
    <property type="entry name" value="COILED-COIL DOMAIN-CONTAINING PROTEIN 58"/>
    <property type="match status" value="1"/>
</dbReference>
<evidence type="ECO:0000313" key="4">
    <source>
        <dbReference type="Proteomes" id="UP000887566"/>
    </source>
</evidence>
<comment type="similarity">
    <text evidence="1">Belongs to the MIX23 family.</text>
</comment>
<evidence type="ECO:0000313" key="5">
    <source>
        <dbReference type="WBParaSite" id="PSAMB.scaffold2520size22771.g18159.t1"/>
    </source>
</evidence>
<sequence length="121" mass="13876">MTSASVPIPDISHIPCGDFLAFQEILKRMRTVDDKIIYEMNMTIPTSSFAKGVDFTVQCNQLHHRLEGRELCRWKAFRNDLYSCFAHMTTVMERLKSACRLCNSEWTTFEDSGNCSPTTSI</sequence>
<dbReference type="InterPro" id="IPR019171">
    <property type="entry name" value="MIX23"/>
</dbReference>
<evidence type="ECO:0000256" key="3">
    <source>
        <dbReference type="ARBA" id="ARBA00030733"/>
    </source>
</evidence>